<dbReference type="FunFam" id="1.25.40.10:FF:000285">
    <property type="entry name" value="Pentatricopeptide repeat-containing protein, chloroplastic"/>
    <property type="match status" value="1"/>
</dbReference>
<comment type="caution">
    <text evidence="3">The sequence shown here is derived from an EMBL/GenBank/DDBJ whole genome shotgun (WGS) entry which is preliminary data.</text>
</comment>
<dbReference type="EMBL" id="CM035423">
    <property type="protein sequence ID" value="KAH7366484.1"/>
    <property type="molecule type" value="Genomic_DNA"/>
</dbReference>
<gene>
    <name evidence="3" type="ORF">KP509_18G080700</name>
</gene>
<proteinExistence type="predicted"/>
<evidence type="ECO:0008006" key="5">
    <source>
        <dbReference type="Google" id="ProtNLM"/>
    </source>
</evidence>
<evidence type="ECO:0000313" key="4">
    <source>
        <dbReference type="Proteomes" id="UP000825935"/>
    </source>
</evidence>
<dbReference type="Gene3D" id="1.25.40.10">
    <property type="entry name" value="Tetratricopeptide repeat domain"/>
    <property type="match status" value="4"/>
</dbReference>
<dbReference type="InterPro" id="IPR046960">
    <property type="entry name" value="PPR_At4g14850-like_plant"/>
</dbReference>
<dbReference type="OrthoDB" id="509099at2759"/>
<dbReference type="NCBIfam" id="TIGR00756">
    <property type="entry name" value="PPR"/>
    <property type="match status" value="4"/>
</dbReference>
<evidence type="ECO:0000256" key="2">
    <source>
        <dbReference type="PROSITE-ProRule" id="PRU00708"/>
    </source>
</evidence>
<dbReference type="InterPro" id="IPR011990">
    <property type="entry name" value="TPR-like_helical_dom_sf"/>
</dbReference>
<reference evidence="3" key="1">
    <citation type="submission" date="2021-08" db="EMBL/GenBank/DDBJ databases">
        <title>WGS assembly of Ceratopteris richardii.</title>
        <authorList>
            <person name="Marchant D.B."/>
            <person name="Chen G."/>
            <person name="Jenkins J."/>
            <person name="Shu S."/>
            <person name="Leebens-Mack J."/>
            <person name="Grimwood J."/>
            <person name="Schmutz J."/>
            <person name="Soltis P."/>
            <person name="Soltis D."/>
            <person name="Chen Z.-H."/>
        </authorList>
    </citation>
    <scope>NUCLEOTIDE SEQUENCE</scope>
    <source>
        <strain evidence="3">Whitten #5841</strain>
        <tissue evidence="3">Leaf</tissue>
    </source>
</reference>
<evidence type="ECO:0000313" key="3">
    <source>
        <dbReference type="EMBL" id="KAH7366484.1"/>
    </source>
</evidence>
<dbReference type="AlphaFoldDB" id="A0A8T2SS09"/>
<dbReference type="GO" id="GO:0009451">
    <property type="term" value="P:RNA modification"/>
    <property type="evidence" value="ECO:0007669"/>
    <property type="project" value="InterPro"/>
</dbReference>
<sequence length="451" mass="50187">MVTTSSLIDLTYRRQKHSKELKRLCVSFVASLKACGKRKDLLEGSKLHEYIRSTGLHTDTYVGNTLISMYMKCSAFDKAWEVLYGISDRDVVSWSALISGYAQKGFGHEALDSYEQMRTDGLSPNAFTYACLLKACSITQNVDMGKQIHEEIASQKLLEEDVILGNALVDMYAKFGALTKARQVFDELSCRDTVSWSTLIAGYIHNGKNREAVDFYEQMVSDRTLPDALTYTCILKACAAIGAVDRGKQLHDEIVARRILGKNVILGTALVDMYAKFGMLNRAQEVLNELSVRSVASWNALISGYVQQGLGKEALDAFNKMRNEGLTPTIITYTSVLKACGIMKEVEAGKQVHYEVFRLGYLGKDPRLSAALIDMYVKCGLLDKAEQMISDLPIKNVGCWNALLAGYAEQGQSNEAWDSYERMCREGLSEDTVTYGHLVESCRSIDAANWS</sequence>
<protein>
    <recommendedName>
        <fullName evidence="5">Pentatricopeptide repeat-containing protein</fullName>
    </recommendedName>
</protein>
<dbReference type="OMA" id="YHANSLI"/>
<dbReference type="FunFam" id="1.25.40.10:FF:000031">
    <property type="entry name" value="Pentatricopeptide repeat-containing protein mitochondrial"/>
    <property type="match status" value="2"/>
</dbReference>
<keyword evidence="4" id="KW-1185">Reference proteome</keyword>
<feature type="repeat" description="PPR" evidence="2">
    <location>
        <begin position="192"/>
        <end position="226"/>
    </location>
</feature>
<feature type="repeat" description="PPR" evidence="2">
    <location>
        <begin position="90"/>
        <end position="124"/>
    </location>
</feature>
<dbReference type="PROSITE" id="PS51375">
    <property type="entry name" value="PPR"/>
    <property type="match status" value="4"/>
</dbReference>
<dbReference type="PANTHER" id="PTHR24015">
    <property type="entry name" value="OS07G0578800 PROTEIN-RELATED"/>
    <property type="match status" value="1"/>
</dbReference>
<dbReference type="GO" id="GO:0003723">
    <property type="term" value="F:RNA binding"/>
    <property type="evidence" value="ECO:0007669"/>
    <property type="project" value="InterPro"/>
</dbReference>
<dbReference type="Proteomes" id="UP000825935">
    <property type="component" value="Chromosome 18"/>
</dbReference>
<accession>A0A8T2SS09</accession>
<evidence type="ECO:0000256" key="1">
    <source>
        <dbReference type="ARBA" id="ARBA00022737"/>
    </source>
</evidence>
<feature type="repeat" description="PPR" evidence="2">
    <location>
        <begin position="396"/>
        <end position="430"/>
    </location>
</feature>
<feature type="repeat" description="PPR" evidence="2">
    <location>
        <begin position="294"/>
        <end position="328"/>
    </location>
</feature>
<dbReference type="InterPro" id="IPR002885">
    <property type="entry name" value="PPR_rpt"/>
</dbReference>
<keyword evidence="1" id="KW-0677">Repeat</keyword>
<name>A0A8T2SS09_CERRI</name>
<dbReference type="Pfam" id="PF13041">
    <property type="entry name" value="PPR_2"/>
    <property type="match status" value="4"/>
</dbReference>
<dbReference type="Pfam" id="PF01535">
    <property type="entry name" value="PPR"/>
    <property type="match status" value="4"/>
</dbReference>
<organism evidence="3 4">
    <name type="scientific">Ceratopteris richardii</name>
    <name type="common">Triangle waterfern</name>
    <dbReference type="NCBI Taxonomy" id="49495"/>
    <lineage>
        <taxon>Eukaryota</taxon>
        <taxon>Viridiplantae</taxon>
        <taxon>Streptophyta</taxon>
        <taxon>Embryophyta</taxon>
        <taxon>Tracheophyta</taxon>
        <taxon>Polypodiopsida</taxon>
        <taxon>Polypodiidae</taxon>
        <taxon>Polypodiales</taxon>
        <taxon>Pteridineae</taxon>
        <taxon>Pteridaceae</taxon>
        <taxon>Parkerioideae</taxon>
        <taxon>Ceratopteris</taxon>
    </lineage>
</organism>
<dbReference type="PANTHER" id="PTHR24015:SF739">
    <property type="entry name" value="OS03G0644200 PROTEIN"/>
    <property type="match status" value="1"/>
</dbReference>